<name>A0ABT4R722_9CORY</name>
<feature type="region of interest" description="Disordered" evidence="1">
    <location>
        <begin position="1499"/>
        <end position="1572"/>
    </location>
</feature>
<dbReference type="RefSeq" id="WP_269951971.1">
    <property type="nucleotide sequence ID" value="NZ_JAKMUR010000006.1"/>
</dbReference>
<dbReference type="PANTHER" id="PTHR43143">
    <property type="entry name" value="METALLOPHOSPHOESTERASE, CALCINEURIN SUPERFAMILY"/>
    <property type="match status" value="1"/>
</dbReference>
<dbReference type="SUPFAM" id="SSF56300">
    <property type="entry name" value="Metallo-dependent phosphatases"/>
    <property type="match status" value="1"/>
</dbReference>
<dbReference type="InterPro" id="IPR029052">
    <property type="entry name" value="Metallo-depent_PP-like"/>
</dbReference>
<dbReference type="PANTHER" id="PTHR43143:SF5">
    <property type="entry name" value="SECRETED PROTEIN"/>
    <property type="match status" value="1"/>
</dbReference>
<evidence type="ECO:0000256" key="2">
    <source>
        <dbReference type="SAM" id="Phobius"/>
    </source>
</evidence>
<keyword evidence="3" id="KW-0732">Signal</keyword>
<dbReference type="SUPFAM" id="SSF74853">
    <property type="entry name" value="Lamin A/C globular tail domain"/>
    <property type="match status" value="3"/>
</dbReference>
<dbReference type="InterPro" id="IPR051918">
    <property type="entry name" value="STPP_CPPED1"/>
</dbReference>
<feature type="domain" description="LTD" evidence="4">
    <location>
        <begin position="553"/>
        <end position="678"/>
    </location>
</feature>
<feature type="chain" id="PRO_5047451795" evidence="3">
    <location>
        <begin position="34"/>
        <end position="1765"/>
    </location>
</feature>
<organism evidence="5 6">
    <name type="scientific">Corynebacterium lehmanniae</name>
    <dbReference type="NCBI Taxonomy" id="2913497"/>
    <lineage>
        <taxon>Bacteria</taxon>
        <taxon>Bacillati</taxon>
        <taxon>Actinomycetota</taxon>
        <taxon>Actinomycetes</taxon>
        <taxon>Mycobacteriales</taxon>
        <taxon>Corynebacteriaceae</taxon>
        <taxon>Corynebacterium</taxon>
    </lineage>
</organism>
<comment type="caution">
    <text evidence="5">The sequence shown here is derived from an EMBL/GenBank/DDBJ whole genome shotgun (WGS) entry which is preliminary data.</text>
</comment>
<dbReference type="PROSITE" id="PS51841">
    <property type="entry name" value="LTD"/>
    <property type="match status" value="5"/>
</dbReference>
<keyword evidence="2" id="KW-0812">Transmembrane</keyword>
<evidence type="ECO:0000256" key="1">
    <source>
        <dbReference type="SAM" id="MobiDB-lite"/>
    </source>
</evidence>
<dbReference type="Gene3D" id="2.60.40.1260">
    <property type="entry name" value="Lamin Tail domain"/>
    <property type="match status" value="2"/>
</dbReference>
<sequence>MGIRKRAVRGCTALVSSVVIALPMVAAVAPAKAADAAAQPGGQVVISEIANGGPGGYHDNFIEVANWGDQPVDVTGWELFRCTGTGSVASAPQNTLEGTIGAGERWVFARESTQSTIADADVKQRYKTSLANESYGALLRDSSGENVDAVAVQFPGTANQACGEGTVLANTTDSAAGESFQRTRDTDDNAADFIRAPRTPGKENATEPSAAPKRGDVLISEVAHTGADGEGLIEIANFGDAEVDVADLRVDVVNQFGRRFAGYAWAGRMPVEKLGPGEAVVVPRDEGGRGFTEGAAGVVLYDASGAVWDRVAWADNQDSAAADGTPLPYASLDAAGGVSYQRTANTGDNASDFVAAKRTPGEIEVGEAAEEKAPEYTHEEPHTTGGANVLVSEMTNTGPGGNGDIFFELQNYGDAPQDMTGWSVYRCIGTGVRASVPQVSAEQLDGVVLEPGQRFTAGRSGQAGADIRAAQDTTFDISFATQYGLLVFDQDGKIVDRVGSARADVESFCATGQPLPGVLNGLHGESWQRVDITGDDRKDFVVAERTPGRRNAEAPQHQRVDSPVKITEVTNGGPGGAGDNFFELTNTGDAPVDVTGWQVYRCTGTGRVYDGMLQLNLPDGEMAPGEVFTAARTGADSTVEHPDATYGTSFNAVNGFGLMVVDKDRNVVDSVGVFDRVDSPCTVGEPLSDTLDFATGESYQRVAFTGDNAKDYVRAIRTPGKYDPEVSAIEVQKPKMGDVVINEIAAGRPDDKGGQKAQYIEIINNGSTPADLSGLRVDYCAADGRRMLEPAAVVPDGLSLAPGGVLTVARPEAGVKDALATDAPFQQEGYGATITDAAGTLLDAVGVYYDDVGKVTNAPEGPCSSAGVPLDRRMRFTSIEEAQKHDYAWHRVQSTGNNWADFVTAPATPGSADGPEYRDVTEPVEGSLDPVEVERAARTGVPELSDGTSLTATGTADADVTAFGAKTAAIDWEKSAGYIGASPQAALEQRVGEGETRAANVRKMDQAQDTGRAFPYQRFELAVERPEDNVVSIAWRGHSRDRHELQMYFFNHTVGQWQRVDTAAGEDGGEVTLVGTGAVADFYRDGTVDVLVQDGKRVADPFSDSNGETNQMFKTPGEYDLAIAHVTDSQYLTEQNPTSYTQMIAWLAANKDARDIIASVHTGDVIQNWLRGNQEPDRAVLEFERASEIMKIFEDAGMPYGILPGNHDNVWGASNEMFNEYFPASRYESNPWWGGHGPDGNASNFFTMERDGAKFLFLQMGFDSSEEEIDWADKVIADHPDHNVIFSTHEYLRPEEDARSNPDNGRWTAQGDLLFERLVKPHSNVVLVFSGHLHGVRQRITEREDGTHVIETVADYQAYEEDGARDALYTRLYQFDLDSGKVAANAYSPRLQSFEPWKNDPHDLGYTPESDEFVYDADLQYDKQVTTSGIAAFGAPVELGTAQLADGTAAEFTWDNLEPDVEYLWYTRAQRDASAAGGAGGASAADPRYSDFRVFTAPAEDEEAPETSAEQPTATVTETATATSTTTVSADPVTHTETATETATATETEKATATEKVTETEPAVTHRETVTTSATVVTPTTVTSTVEEVSTAPNTTVTKSVPTTVVTPTTVTVPTTVATTVEKPGDRVTEPAVTHRETVTTSTTVVTPTTVTSTVEEVSTAPNTTVTKSVPTTVVTPTTVTVPTTVEVPTTVATTVEKPDDRVTDEQFPNEGSSVTVGSSVTITPLGILLSLLGALGAVGLIAALLDYMGINLQEYYEQFLDMLP</sequence>
<dbReference type="Pfam" id="PF00149">
    <property type="entry name" value="Metallophos"/>
    <property type="match status" value="1"/>
</dbReference>
<accession>A0ABT4R722</accession>
<dbReference type="InterPro" id="IPR004843">
    <property type="entry name" value="Calcineurin-like_PHP"/>
</dbReference>
<dbReference type="Gene3D" id="3.60.21.10">
    <property type="match status" value="1"/>
</dbReference>
<dbReference type="Pfam" id="PF00932">
    <property type="entry name" value="LTD"/>
    <property type="match status" value="3"/>
</dbReference>
<evidence type="ECO:0000313" key="5">
    <source>
        <dbReference type="EMBL" id="MCZ9291305.1"/>
    </source>
</evidence>
<feature type="domain" description="LTD" evidence="4">
    <location>
        <begin position="202"/>
        <end position="315"/>
    </location>
</feature>
<keyword evidence="2" id="KW-1133">Transmembrane helix</keyword>
<dbReference type="EMBL" id="JAKMUR010000006">
    <property type="protein sequence ID" value="MCZ9291305.1"/>
    <property type="molecule type" value="Genomic_DNA"/>
</dbReference>
<keyword evidence="2" id="KW-0472">Membrane</keyword>
<feature type="compositionally biased region" description="Low complexity" evidence="1">
    <location>
        <begin position="1506"/>
        <end position="1546"/>
    </location>
</feature>
<feature type="compositionally biased region" description="Basic and acidic residues" evidence="1">
    <location>
        <begin position="1547"/>
        <end position="1569"/>
    </location>
</feature>
<gene>
    <name evidence="5" type="ORF">L8U61_04035</name>
</gene>
<feature type="signal peptide" evidence="3">
    <location>
        <begin position="1"/>
        <end position="33"/>
    </location>
</feature>
<dbReference type="InterPro" id="IPR001322">
    <property type="entry name" value="Lamin_tail_dom"/>
</dbReference>
<feature type="region of interest" description="Disordered" evidence="1">
    <location>
        <begin position="175"/>
        <end position="212"/>
    </location>
</feature>
<feature type="domain" description="LTD" evidence="4">
    <location>
        <begin position="727"/>
        <end position="878"/>
    </location>
</feature>
<evidence type="ECO:0000256" key="3">
    <source>
        <dbReference type="SAM" id="SignalP"/>
    </source>
</evidence>
<protein>
    <submittedName>
        <fullName evidence="5">Lamin tail domain-containing protein</fullName>
    </submittedName>
</protein>
<evidence type="ECO:0000313" key="6">
    <source>
        <dbReference type="Proteomes" id="UP001146453"/>
    </source>
</evidence>
<proteinExistence type="predicted"/>
<dbReference type="InterPro" id="IPR036415">
    <property type="entry name" value="Lamin_tail_dom_sf"/>
</dbReference>
<reference evidence="5" key="1">
    <citation type="submission" date="2022-02" db="EMBL/GenBank/DDBJ databases">
        <title>Corynebacterium sp. from urogenital microbiome.</title>
        <authorList>
            <person name="Cappelli E.A."/>
            <person name="Ribeiro T.G."/>
            <person name="Peixe L."/>
        </authorList>
    </citation>
    <scope>NUCLEOTIDE SEQUENCE</scope>
    <source>
        <strain evidence="5">C8Ua_144</strain>
    </source>
</reference>
<feature type="domain" description="LTD" evidence="4">
    <location>
        <begin position="375"/>
        <end position="549"/>
    </location>
</feature>
<keyword evidence="6" id="KW-1185">Reference proteome</keyword>
<dbReference type="Proteomes" id="UP001146453">
    <property type="component" value="Unassembled WGS sequence"/>
</dbReference>
<evidence type="ECO:0000259" key="4">
    <source>
        <dbReference type="PROSITE" id="PS51841"/>
    </source>
</evidence>
<feature type="transmembrane region" description="Helical" evidence="2">
    <location>
        <begin position="1726"/>
        <end position="1746"/>
    </location>
</feature>
<feature type="domain" description="LTD" evidence="4">
    <location>
        <begin position="32"/>
        <end position="154"/>
    </location>
</feature>